<dbReference type="Pfam" id="PF00583">
    <property type="entry name" value="Acetyltransf_1"/>
    <property type="match status" value="1"/>
</dbReference>
<feature type="domain" description="N-acetyltransferase" evidence="2">
    <location>
        <begin position="5"/>
        <end position="160"/>
    </location>
</feature>
<dbReference type="InterPro" id="IPR050769">
    <property type="entry name" value="NAT_camello-type"/>
</dbReference>
<dbReference type="PROSITE" id="PS51186">
    <property type="entry name" value="GNAT"/>
    <property type="match status" value="1"/>
</dbReference>
<dbReference type="GO" id="GO:0008080">
    <property type="term" value="F:N-acetyltransferase activity"/>
    <property type="evidence" value="ECO:0007669"/>
    <property type="project" value="InterPro"/>
</dbReference>
<dbReference type="CDD" id="cd04301">
    <property type="entry name" value="NAT_SF"/>
    <property type="match status" value="1"/>
</dbReference>
<dbReference type="AlphaFoldDB" id="A0A8D3WXQ9"/>
<dbReference type="EMBL" id="CP003017">
    <property type="protein sequence ID" value="AEN88720.1"/>
    <property type="molecule type" value="Genomic_DNA"/>
</dbReference>
<accession>A0A8D3WXQ9</accession>
<dbReference type="InterPro" id="IPR000182">
    <property type="entry name" value="GNAT_dom"/>
</dbReference>
<dbReference type="KEGG" id="bmh:BMWSH_1838"/>
<dbReference type="Gene3D" id="3.40.630.30">
    <property type="match status" value="1"/>
</dbReference>
<sequence length="163" mass="19035">MSESIIIQPYASKYQQEVVDLILPIQQQEYHIPITEKDQPDLFKIESFYQQGNGNFWVAVCNEKVVGSVALIDIGSRQVALRKMFVAKSYRGATFKTAHRLLHTAIAWAKEREVERIYLGTTLQYRAAHRFYEKNGFQHIEKEKLPANFPVMNVDKKFYTYKV</sequence>
<dbReference type="RefSeq" id="WP_014459156.1">
    <property type="nucleotide sequence ID" value="NC_017138.1"/>
</dbReference>
<evidence type="ECO:0000313" key="4">
    <source>
        <dbReference type="Proteomes" id="UP000001283"/>
    </source>
</evidence>
<dbReference type="PANTHER" id="PTHR13947">
    <property type="entry name" value="GNAT FAMILY N-ACETYLTRANSFERASE"/>
    <property type="match status" value="1"/>
</dbReference>
<dbReference type="SUPFAM" id="SSF55729">
    <property type="entry name" value="Acyl-CoA N-acyltransferases (Nat)"/>
    <property type="match status" value="1"/>
</dbReference>
<dbReference type="Proteomes" id="UP000001283">
    <property type="component" value="Chromosome"/>
</dbReference>
<evidence type="ECO:0000259" key="2">
    <source>
        <dbReference type="PROSITE" id="PS51186"/>
    </source>
</evidence>
<organism evidence="3 4">
    <name type="scientific">Priestia megaterium (strain WSH-002)</name>
    <name type="common">Bacillus megaterium</name>
    <dbReference type="NCBI Taxonomy" id="1006007"/>
    <lineage>
        <taxon>Bacteria</taxon>
        <taxon>Bacillati</taxon>
        <taxon>Bacillota</taxon>
        <taxon>Bacilli</taxon>
        <taxon>Bacillales</taxon>
        <taxon>Bacillaceae</taxon>
        <taxon>Priestia</taxon>
    </lineage>
</organism>
<name>A0A8D3WXQ9_PRIMW</name>
<gene>
    <name evidence="3" type="ORF">BMWSH_1838</name>
</gene>
<dbReference type="PANTHER" id="PTHR13947:SF37">
    <property type="entry name" value="LD18367P"/>
    <property type="match status" value="1"/>
</dbReference>
<proteinExistence type="predicted"/>
<reference evidence="3 4" key="1">
    <citation type="journal article" date="2011" name="J. Bacteriol.">
        <title>Complete genome sequence of the industrial strain Bacillus megaterium WSH-002.</title>
        <authorList>
            <person name="Liu L."/>
            <person name="Li Y."/>
            <person name="Zhang J."/>
            <person name="Zou W."/>
            <person name="Zhou Z."/>
            <person name="Liu J."/>
            <person name="Li X."/>
            <person name="Wang L."/>
            <person name="Chen J."/>
        </authorList>
    </citation>
    <scope>NUCLEOTIDE SEQUENCE [LARGE SCALE GENOMIC DNA]</scope>
    <source>
        <strain evidence="3 4">WSH-002</strain>
    </source>
</reference>
<evidence type="ECO:0000256" key="1">
    <source>
        <dbReference type="ARBA" id="ARBA00022679"/>
    </source>
</evidence>
<keyword evidence="1 3" id="KW-0808">Transferase</keyword>
<protein>
    <submittedName>
        <fullName evidence="3">Acetyltransferase, GNAT family</fullName>
    </submittedName>
</protein>
<dbReference type="InterPro" id="IPR016181">
    <property type="entry name" value="Acyl_CoA_acyltransferase"/>
</dbReference>
<evidence type="ECO:0000313" key="3">
    <source>
        <dbReference type="EMBL" id="AEN88720.1"/>
    </source>
</evidence>